<proteinExistence type="predicted"/>
<name>A0A815NKU9_9BILA</name>
<dbReference type="AlphaFoldDB" id="A0A815NKU9"/>
<accession>A0A815NKU9</accession>
<gene>
    <name evidence="2" type="ORF">OKA104_LOCUS31540</name>
    <name evidence="1" type="ORF">VCS650_LOCUS38512</name>
</gene>
<dbReference type="Proteomes" id="UP000663891">
    <property type="component" value="Unassembled WGS sequence"/>
</dbReference>
<evidence type="ECO:0000313" key="1">
    <source>
        <dbReference type="EMBL" id="CAF1434591.1"/>
    </source>
</evidence>
<evidence type="ECO:0000313" key="3">
    <source>
        <dbReference type="Proteomes" id="UP000663891"/>
    </source>
</evidence>
<sequence length="455" mass="53425">MTQTNCYSFLFKLSRSYPHASQNRLANIVDRVETTLNNLFHSKSITETQYNLMKINRTSVRMNYLYFVSQTHKEGIPVQPIMICNDGPTEGICRFLGRLLGLLFNDSTHCKKFHKPVNVIHEMEFYQKNGQLQPTTLFATFNIDNLCLMFSHEQVIIALERFLNHCLLSDYHIQGMTIDTILQLVRLVLDNQYFVYNYKFYKQTQGGASGSLLTIPFVHIYLFYWQHDLLNELRSILTMANTQFPQPIWNITEIGSTIHFRDIKISNHNGVLQTNVYHECMYHEPVLPPSLDLLQLPIQRNVWSWLRKSIFKAIRYCSTEYSFKNELTHIGIILNIHGFSDETFTQGHEEVIEDFGVIIRNGIAFVPTYDTMRRYLSAYDKYHQIKATQPPGPQQDINHILSKNFKNHPQIKELKIRILQTKENPFPIEHFLIKKRPDVSYLTLTDETKPKPYIY</sequence>
<evidence type="ECO:0000313" key="2">
    <source>
        <dbReference type="EMBL" id="CAF4030405.1"/>
    </source>
</evidence>
<dbReference type="EMBL" id="CAJOAY010003602">
    <property type="protein sequence ID" value="CAF4030405.1"/>
    <property type="molecule type" value="Genomic_DNA"/>
</dbReference>
<dbReference type="EMBL" id="CAJNON010001155">
    <property type="protein sequence ID" value="CAF1434591.1"/>
    <property type="molecule type" value="Genomic_DNA"/>
</dbReference>
<reference evidence="1" key="1">
    <citation type="submission" date="2021-02" db="EMBL/GenBank/DDBJ databases">
        <authorList>
            <person name="Nowell W R."/>
        </authorList>
    </citation>
    <scope>NUCLEOTIDE SEQUENCE</scope>
</reference>
<dbReference type="PANTHER" id="PTHR21301:SF10">
    <property type="entry name" value="REVERSE TRANSCRIPTASE DOMAIN-CONTAINING PROTEIN"/>
    <property type="match status" value="1"/>
</dbReference>
<protein>
    <submittedName>
        <fullName evidence="1">Uncharacterized protein</fullName>
    </submittedName>
</protein>
<comment type="caution">
    <text evidence="1">The sequence shown here is derived from an EMBL/GenBank/DDBJ whole genome shotgun (WGS) entry which is preliminary data.</text>
</comment>
<dbReference type="Proteomes" id="UP000663881">
    <property type="component" value="Unassembled WGS sequence"/>
</dbReference>
<dbReference type="PANTHER" id="PTHR21301">
    <property type="entry name" value="REVERSE TRANSCRIPTASE"/>
    <property type="match status" value="1"/>
</dbReference>
<organism evidence="1 3">
    <name type="scientific">Adineta steineri</name>
    <dbReference type="NCBI Taxonomy" id="433720"/>
    <lineage>
        <taxon>Eukaryota</taxon>
        <taxon>Metazoa</taxon>
        <taxon>Spiralia</taxon>
        <taxon>Gnathifera</taxon>
        <taxon>Rotifera</taxon>
        <taxon>Eurotatoria</taxon>
        <taxon>Bdelloidea</taxon>
        <taxon>Adinetida</taxon>
        <taxon>Adinetidae</taxon>
        <taxon>Adineta</taxon>
    </lineage>
</organism>
<dbReference type="OrthoDB" id="10033963at2759"/>